<dbReference type="CDD" id="cd18084">
    <property type="entry name" value="RsmE-like"/>
    <property type="match status" value="1"/>
</dbReference>
<proteinExistence type="inferred from homology"/>
<dbReference type="SUPFAM" id="SSF75217">
    <property type="entry name" value="alpha/beta knot"/>
    <property type="match status" value="1"/>
</dbReference>
<keyword evidence="7 12" id="KW-0489">Methyltransferase</keyword>
<dbReference type="AlphaFoldDB" id="A0A4Y8IST1"/>
<dbReference type="Pfam" id="PF04452">
    <property type="entry name" value="Methyltrans_RNA"/>
    <property type="match status" value="1"/>
</dbReference>
<dbReference type="EC" id="2.1.1.193" evidence="3 12"/>
<name>A0A4Y8IST1_9BACI</name>
<keyword evidence="16" id="KW-1185">Reference proteome</keyword>
<evidence type="ECO:0000256" key="12">
    <source>
        <dbReference type="PIRNR" id="PIRNR015601"/>
    </source>
</evidence>
<dbReference type="EMBL" id="SOPW01000001">
    <property type="protein sequence ID" value="TFB24852.1"/>
    <property type="molecule type" value="Genomic_DNA"/>
</dbReference>
<dbReference type="GO" id="GO:0005737">
    <property type="term" value="C:cytoplasm"/>
    <property type="evidence" value="ECO:0007669"/>
    <property type="project" value="UniProtKB-SubCell"/>
</dbReference>
<dbReference type="GO" id="GO:0070475">
    <property type="term" value="P:rRNA base methylation"/>
    <property type="evidence" value="ECO:0007669"/>
    <property type="project" value="TreeGrafter"/>
</dbReference>
<evidence type="ECO:0000259" key="14">
    <source>
        <dbReference type="Pfam" id="PF20260"/>
    </source>
</evidence>
<keyword evidence="5 12" id="KW-0963">Cytoplasm</keyword>
<feature type="domain" description="Ribosomal RNA small subunit methyltransferase E methyltransferase" evidence="13">
    <location>
        <begin position="73"/>
        <end position="242"/>
    </location>
</feature>
<evidence type="ECO:0000256" key="3">
    <source>
        <dbReference type="ARBA" id="ARBA00012328"/>
    </source>
</evidence>
<dbReference type="InterPro" id="IPR046886">
    <property type="entry name" value="RsmE_MTase_dom"/>
</dbReference>
<reference evidence="15 16" key="1">
    <citation type="submission" date="2019-03" db="EMBL/GenBank/DDBJ databases">
        <authorList>
            <person name="He R.-H."/>
        </authorList>
    </citation>
    <scope>NUCLEOTIDE SEQUENCE [LARGE SCALE GENOMIC DNA]</scope>
    <source>
        <strain evidence="16">SH 714</strain>
    </source>
</reference>
<evidence type="ECO:0000313" key="16">
    <source>
        <dbReference type="Proteomes" id="UP000297975"/>
    </source>
</evidence>
<keyword evidence="9 12" id="KW-0949">S-adenosyl-L-methionine</keyword>
<dbReference type="InterPro" id="IPR046887">
    <property type="entry name" value="RsmE_PUA-like"/>
</dbReference>
<evidence type="ECO:0000256" key="7">
    <source>
        <dbReference type="ARBA" id="ARBA00022603"/>
    </source>
</evidence>
<evidence type="ECO:0000256" key="2">
    <source>
        <dbReference type="ARBA" id="ARBA00005528"/>
    </source>
</evidence>
<dbReference type="InterPro" id="IPR029026">
    <property type="entry name" value="tRNA_m1G_MTases_N"/>
</dbReference>
<dbReference type="InterPro" id="IPR029028">
    <property type="entry name" value="Alpha/beta_knot_MTases"/>
</dbReference>
<dbReference type="NCBIfam" id="NF008691">
    <property type="entry name" value="PRK11713.1-4"/>
    <property type="match status" value="1"/>
</dbReference>
<comment type="caution">
    <text evidence="15">The sequence shown here is derived from an EMBL/GenBank/DDBJ whole genome shotgun (WGS) entry which is preliminary data.</text>
</comment>
<evidence type="ECO:0000256" key="4">
    <source>
        <dbReference type="ARBA" id="ARBA00013673"/>
    </source>
</evidence>
<evidence type="ECO:0000256" key="1">
    <source>
        <dbReference type="ARBA" id="ARBA00004496"/>
    </source>
</evidence>
<dbReference type="InterPro" id="IPR015947">
    <property type="entry name" value="PUA-like_sf"/>
</dbReference>
<evidence type="ECO:0000256" key="6">
    <source>
        <dbReference type="ARBA" id="ARBA00022552"/>
    </source>
</evidence>
<comment type="catalytic activity">
    <reaction evidence="11 12">
        <text>uridine(1498) in 16S rRNA + S-adenosyl-L-methionine = N(3)-methyluridine(1498) in 16S rRNA + S-adenosyl-L-homocysteine + H(+)</text>
        <dbReference type="Rhea" id="RHEA:42920"/>
        <dbReference type="Rhea" id="RHEA-COMP:10283"/>
        <dbReference type="Rhea" id="RHEA-COMP:10284"/>
        <dbReference type="ChEBI" id="CHEBI:15378"/>
        <dbReference type="ChEBI" id="CHEBI:57856"/>
        <dbReference type="ChEBI" id="CHEBI:59789"/>
        <dbReference type="ChEBI" id="CHEBI:65315"/>
        <dbReference type="ChEBI" id="CHEBI:74502"/>
        <dbReference type="EC" id="2.1.1.193"/>
    </reaction>
</comment>
<dbReference type="NCBIfam" id="NF008692">
    <property type="entry name" value="PRK11713.1-5"/>
    <property type="match status" value="1"/>
</dbReference>
<evidence type="ECO:0000256" key="9">
    <source>
        <dbReference type="ARBA" id="ARBA00022691"/>
    </source>
</evidence>
<evidence type="ECO:0000259" key="13">
    <source>
        <dbReference type="Pfam" id="PF04452"/>
    </source>
</evidence>
<dbReference type="PIRSF" id="PIRSF015601">
    <property type="entry name" value="MTase_slr0722"/>
    <property type="match status" value="1"/>
</dbReference>
<keyword evidence="6 12" id="KW-0698">rRNA processing</keyword>
<evidence type="ECO:0000256" key="10">
    <source>
        <dbReference type="ARBA" id="ARBA00025699"/>
    </source>
</evidence>
<gene>
    <name evidence="15" type="ORF">E3U55_00220</name>
</gene>
<evidence type="ECO:0000313" key="15">
    <source>
        <dbReference type="EMBL" id="TFB24852.1"/>
    </source>
</evidence>
<accession>A0A4Y8IST1</accession>
<organism evidence="15 16">
    <name type="scientific">Filobacillus milosensis</name>
    <dbReference type="NCBI Taxonomy" id="94137"/>
    <lineage>
        <taxon>Bacteria</taxon>
        <taxon>Bacillati</taxon>
        <taxon>Bacillota</taxon>
        <taxon>Bacilli</taxon>
        <taxon>Bacillales</taxon>
        <taxon>Bacillaceae</taxon>
        <taxon>Filobacillus</taxon>
    </lineage>
</organism>
<comment type="similarity">
    <text evidence="2 12">Belongs to the RNA methyltransferase RsmE family.</text>
</comment>
<dbReference type="NCBIfam" id="TIGR00046">
    <property type="entry name" value="RsmE family RNA methyltransferase"/>
    <property type="match status" value="1"/>
</dbReference>
<dbReference type="PANTHER" id="PTHR30027">
    <property type="entry name" value="RIBOSOMAL RNA SMALL SUBUNIT METHYLTRANSFERASE E"/>
    <property type="match status" value="1"/>
</dbReference>
<comment type="subcellular location">
    <subcellularLocation>
        <location evidence="1 12">Cytoplasm</location>
    </subcellularLocation>
</comment>
<dbReference type="Proteomes" id="UP000297975">
    <property type="component" value="Unassembled WGS sequence"/>
</dbReference>
<dbReference type="Gene3D" id="3.40.1280.10">
    <property type="match status" value="1"/>
</dbReference>
<keyword evidence="8 12" id="KW-0808">Transferase</keyword>
<evidence type="ECO:0000256" key="11">
    <source>
        <dbReference type="ARBA" id="ARBA00047944"/>
    </source>
</evidence>
<dbReference type="Gene3D" id="2.40.240.20">
    <property type="entry name" value="Hypothetical PUA domain-like, domain 1"/>
    <property type="match status" value="1"/>
</dbReference>
<evidence type="ECO:0000256" key="5">
    <source>
        <dbReference type="ARBA" id="ARBA00022490"/>
    </source>
</evidence>
<sequence>MQRYFIPKENWQDNQVIITDDDYHHVVNVMRKQEGNQIICCNPNGQAFYCEINSINEKQVVCNVLEELEENNELPIHVTIAHGLPKGDKLDLIVQKSTELGMGDFVPLQMDRSIVKWDHKKEQKKLLRLKKIAKEASEQSHRSRIPAIQGKQTIHTLLQNQEFDMCLVASEYLTKDQSSQSSFRQAIDKISPGQKILLIIGPEGGLSEEELSFLHEQGCLPIRLGARILRTETAPLYALSALSFYFEEWRCEV</sequence>
<comment type="function">
    <text evidence="10 12">Specifically methylates the N3 position of the uracil ring of uridine 1498 (m3U1498) in 16S rRNA. Acts on the fully assembled 30S ribosomal subunit.</text>
</comment>
<dbReference type="SUPFAM" id="SSF88697">
    <property type="entry name" value="PUA domain-like"/>
    <property type="match status" value="1"/>
</dbReference>
<dbReference type="OrthoDB" id="9815641at2"/>
<evidence type="ECO:0000256" key="8">
    <source>
        <dbReference type="ARBA" id="ARBA00022679"/>
    </source>
</evidence>
<dbReference type="GO" id="GO:0070042">
    <property type="term" value="F:rRNA (uridine-N3-)-methyltransferase activity"/>
    <property type="evidence" value="ECO:0007669"/>
    <property type="project" value="TreeGrafter"/>
</dbReference>
<dbReference type="Pfam" id="PF20260">
    <property type="entry name" value="PUA_4"/>
    <property type="match status" value="1"/>
</dbReference>
<feature type="domain" description="Ribosomal RNA small subunit methyltransferase E PUA-like" evidence="14">
    <location>
        <begin position="18"/>
        <end position="64"/>
    </location>
</feature>
<dbReference type="PANTHER" id="PTHR30027:SF3">
    <property type="entry name" value="16S RRNA (URACIL(1498)-N(3))-METHYLTRANSFERASE"/>
    <property type="match status" value="1"/>
</dbReference>
<protein>
    <recommendedName>
        <fullName evidence="4 12">Ribosomal RNA small subunit methyltransferase E</fullName>
        <ecNumber evidence="3 12">2.1.1.193</ecNumber>
    </recommendedName>
</protein>
<dbReference type="InterPro" id="IPR006700">
    <property type="entry name" value="RsmE"/>
</dbReference>
<dbReference type="RefSeq" id="WP_134338314.1">
    <property type="nucleotide sequence ID" value="NZ_SOPW01000001.1"/>
</dbReference>